<comment type="subcellular location">
    <subcellularLocation>
        <location evidence="1">Cytoplasm</location>
        <location evidence="1">Cytoskeleton</location>
    </subcellularLocation>
</comment>
<evidence type="ECO:0000256" key="1">
    <source>
        <dbReference type="ARBA" id="ARBA00004245"/>
    </source>
</evidence>
<keyword evidence="5" id="KW-0206">Cytoskeleton</keyword>
<dbReference type="Gene3D" id="2.160.10.10">
    <property type="entry name" value="Hexapeptide repeat proteins"/>
    <property type="match status" value="1"/>
</dbReference>
<dbReference type="InParanoid" id="A0A165JZB9"/>
<dbReference type="GO" id="GO:0070840">
    <property type="term" value="F:dynein complex binding"/>
    <property type="evidence" value="ECO:0007669"/>
    <property type="project" value="TreeGrafter"/>
</dbReference>
<comment type="function">
    <text evidence="6">Part of the dynactin complex that activates the molecular motor dynein for ultra-processive transport along microtubules.</text>
</comment>
<evidence type="ECO:0000256" key="4">
    <source>
        <dbReference type="ARBA" id="ARBA00022490"/>
    </source>
</evidence>
<accession>A0A165JZB9</accession>
<reference evidence="7 8" key="1">
    <citation type="journal article" date="2016" name="Mol. Biol. Evol.">
        <title>Comparative Genomics of Early-Diverging Mushroom-Forming Fungi Provides Insights into the Origins of Lignocellulose Decay Capabilities.</title>
        <authorList>
            <person name="Nagy L.G."/>
            <person name="Riley R."/>
            <person name="Tritt A."/>
            <person name="Adam C."/>
            <person name="Daum C."/>
            <person name="Floudas D."/>
            <person name="Sun H."/>
            <person name="Yadav J.S."/>
            <person name="Pangilinan J."/>
            <person name="Larsson K.H."/>
            <person name="Matsuura K."/>
            <person name="Barry K."/>
            <person name="Labutti K."/>
            <person name="Kuo R."/>
            <person name="Ohm R.A."/>
            <person name="Bhattacharya S.S."/>
            <person name="Shirouzu T."/>
            <person name="Yoshinaga Y."/>
            <person name="Martin F.M."/>
            <person name="Grigoriev I.V."/>
            <person name="Hibbett D.S."/>
        </authorList>
    </citation>
    <scope>NUCLEOTIDE SEQUENCE [LARGE SCALE GENOMIC DNA]</scope>
    <source>
        <strain evidence="7 8">HHB12733</strain>
    </source>
</reference>
<dbReference type="GO" id="GO:0005869">
    <property type="term" value="C:dynactin complex"/>
    <property type="evidence" value="ECO:0007669"/>
    <property type="project" value="InterPro"/>
</dbReference>
<evidence type="ECO:0000256" key="5">
    <source>
        <dbReference type="ARBA" id="ARBA00023212"/>
    </source>
</evidence>
<dbReference type="EMBL" id="KV423916">
    <property type="protein sequence ID" value="KZT62464.1"/>
    <property type="molecule type" value="Genomic_DNA"/>
</dbReference>
<dbReference type="SUPFAM" id="SSF51161">
    <property type="entry name" value="Trimeric LpxA-like enzymes"/>
    <property type="match status" value="1"/>
</dbReference>
<dbReference type="CDD" id="cd04646">
    <property type="entry name" value="LbH_Dynactin_6"/>
    <property type="match status" value="1"/>
</dbReference>
<dbReference type="InterPro" id="IPR011004">
    <property type="entry name" value="Trimer_LpxA-like_sf"/>
</dbReference>
<gene>
    <name evidence="7" type="ORF">CALCODRAFT_204104</name>
</gene>
<keyword evidence="4" id="KW-0963">Cytoplasm</keyword>
<dbReference type="PANTHER" id="PTHR13072">
    <property type="entry name" value="DYNACTIN 6"/>
    <property type="match status" value="1"/>
</dbReference>
<dbReference type="AlphaFoldDB" id="A0A165JZB9"/>
<sequence>MPPKDRFVIHSRAVVCSDVDLKGEVTIGSNTVVHPKVTIYAVAGPITIGSGCIIEEGVVIVNRRKDVMRIGEENHFEINSRVECAVMGNCNVIGTRARLHLNASLSSYCVVQPAVEFSPTTPEMLPDYTVLYGEGASERRLWSGQGAEQERALRQKHAEYLRELLPKFNRQRKGDVD</sequence>
<keyword evidence="8" id="KW-1185">Reference proteome</keyword>
<evidence type="ECO:0000256" key="3">
    <source>
        <dbReference type="ARBA" id="ARBA00016573"/>
    </source>
</evidence>
<name>A0A165JZB9_9BASI</name>
<evidence type="ECO:0000313" key="7">
    <source>
        <dbReference type="EMBL" id="KZT62464.1"/>
    </source>
</evidence>
<evidence type="ECO:0000313" key="8">
    <source>
        <dbReference type="Proteomes" id="UP000076842"/>
    </source>
</evidence>
<comment type="similarity">
    <text evidence="2">Belongs to the dynactin subunits 5/6 family. Dynactin subunit 6 subfamily.</text>
</comment>
<dbReference type="InterPro" id="IPR027777">
    <property type="entry name" value="DCTN6"/>
</dbReference>
<dbReference type="GO" id="GO:0007052">
    <property type="term" value="P:mitotic spindle organization"/>
    <property type="evidence" value="ECO:0007669"/>
    <property type="project" value="TreeGrafter"/>
</dbReference>
<evidence type="ECO:0000256" key="2">
    <source>
        <dbReference type="ARBA" id="ARBA00007719"/>
    </source>
</evidence>
<protein>
    <recommendedName>
        <fullName evidence="3">Dynactin subunit 6</fullName>
    </recommendedName>
</protein>
<proteinExistence type="inferred from homology"/>
<evidence type="ECO:0000256" key="6">
    <source>
        <dbReference type="ARBA" id="ARBA00034687"/>
    </source>
</evidence>
<dbReference type="Proteomes" id="UP000076842">
    <property type="component" value="Unassembled WGS sequence"/>
</dbReference>
<dbReference type="PANTHER" id="PTHR13072:SF0">
    <property type="entry name" value="DYNACTIN SUBUNIT 6"/>
    <property type="match status" value="1"/>
</dbReference>
<dbReference type="OrthoDB" id="2355at2759"/>
<organism evidence="7 8">
    <name type="scientific">Calocera cornea HHB12733</name>
    <dbReference type="NCBI Taxonomy" id="1353952"/>
    <lineage>
        <taxon>Eukaryota</taxon>
        <taxon>Fungi</taxon>
        <taxon>Dikarya</taxon>
        <taxon>Basidiomycota</taxon>
        <taxon>Agaricomycotina</taxon>
        <taxon>Dacrymycetes</taxon>
        <taxon>Dacrymycetales</taxon>
        <taxon>Dacrymycetaceae</taxon>
        <taxon>Calocera</taxon>
    </lineage>
</organism>
<dbReference type="STRING" id="1353952.A0A165JZB9"/>